<dbReference type="Pfam" id="PF01966">
    <property type="entry name" value="HD"/>
    <property type="match status" value="1"/>
</dbReference>
<comment type="subunit">
    <text evidence="8">Homodimer.</text>
</comment>
<dbReference type="PRINTS" id="PR00982">
    <property type="entry name" value="TRNASYNTHLYS"/>
</dbReference>
<accession>A0ABU5S0U8</accession>
<dbReference type="InterPro" id="IPR002313">
    <property type="entry name" value="Lys-tRNA-ligase_II"/>
</dbReference>
<evidence type="ECO:0000256" key="8">
    <source>
        <dbReference type="HAMAP-Rule" id="MF_00252"/>
    </source>
</evidence>
<dbReference type="InterPro" id="IPR004365">
    <property type="entry name" value="NA-bd_OB_tRNA"/>
</dbReference>
<keyword evidence="2 8" id="KW-0436">Ligase</keyword>
<keyword evidence="8" id="KW-0648">Protein biosynthesis</keyword>
<evidence type="ECO:0000256" key="4">
    <source>
        <dbReference type="ARBA" id="ARBA00022741"/>
    </source>
</evidence>
<evidence type="ECO:0000313" key="11">
    <source>
        <dbReference type="EMBL" id="MEA5402102.1"/>
    </source>
</evidence>
<dbReference type="RefSeq" id="WP_323326327.1">
    <property type="nucleotide sequence ID" value="NZ_JAYGIL010000004.1"/>
</dbReference>
<dbReference type="HAMAP" id="MF_00252">
    <property type="entry name" value="Lys_tRNA_synth_class2"/>
    <property type="match status" value="1"/>
</dbReference>
<evidence type="ECO:0000256" key="5">
    <source>
        <dbReference type="ARBA" id="ARBA00022840"/>
    </source>
</evidence>
<dbReference type="InterPro" id="IPR045864">
    <property type="entry name" value="aa-tRNA-synth_II/BPL/LPL"/>
</dbReference>
<dbReference type="GO" id="GO:0004824">
    <property type="term" value="F:lysine-tRNA ligase activity"/>
    <property type="evidence" value="ECO:0007669"/>
    <property type="project" value="UniProtKB-EC"/>
</dbReference>
<dbReference type="NCBIfam" id="NF001756">
    <property type="entry name" value="PRK00484.1"/>
    <property type="match status" value="1"/>
</dbReference>
<keyword evidence="4 8" id="KW-0547">Nucleotide-binding</keyword>
<comment type="cofactor">
    <cofactor evidence="8 9">
        <name>Mg(2+)</name>
        <dbReference type="ChEBI" id="CHEBI:18420"/>
    </cofactor>
    <text evidence="8 9">Binds 3 Mg(2+) ions per subunit.</text>
</comment>
<comment type="caution">
    <text evidence="11">The sequence shown here is derived from an EMBL/GenBank/DDBJ whole genome shotgun (WGS) entry which is preliminary data.</text>
</comment>
<dbReference type="Gene3D" id="2.40.50.140">
    <property type="entry name" value="Nucleic acid-binding proteins"/>
    <property type="match status" value="1"/>
</dbReference>
<dbReference type="InterPro" id="IPR012340">
    <property type="entry name" value="NA-bd_OB-fold"/>
</dbReference>
<dbReference type="Pfam" id="PF00152">
    <property type="entry name" value="tRNA-synt_2"/>
    <property type="match status" value="1"/>
</dbReference>
<keyword evidence="3 8" id="KW-0479">Metal-binding</keyword>
<keyword evidence="6 8" id="KW-0030">Aminoacyl-tRNA synthetase</keyword>
<dbReference type="SUPFAM" id="SSF109604">
    <property type="entry name" value="HD-domain/PDEase-like"/>
    <property type="match status" value="1"/>
</dbReference>
<proteinExistence type="inferred from homology"/>
<feature type="binding site" evidence="8">
    <location>
        <position position="630"/>
    </location>
    <ligand>
        <name>Mg(2+)</name>
        <dbReference type="ChEBI" id="CHEBI:18420"/>
        <label>1</label>
    </ligand>
</feature>
<dbReference type="Gene3D" id="3.30.930.10">
    <property type="entry name" value="Bira Bifunctional Protein, Domain 2"/>
    <property type="match status" value="1"/>
</dbReference>
<gene>
    <name evidence="8 11" type="primary">lysS</name>
    <name evidence="11" type="ORF">VB776_04195</name>
</gene>
<dbReference type="InterPro" id="IPR018149">
    <property type="entry name" value="Lys-tRNA-synth_II_C"/>
</dbReference>
<keyword evidence="8" id="KW-0963">Cytoplasm</keyword>
<dbReference type="SUPFAM" id="SSF55681">
    <property type="entry name" value="Class II aaRS and biotin synthetases"/>
    <property type="match status" value="1"/>
</dbReference>
<name>A0ABU5S0U8_9BACT</name>
<dbReference type="InterPro" id="IPR006674">
    <property type="entry name" value="HD_domain"/>
</dbReference>
<feature type="binding site" evidence="8">
    <location>
        <position position="623"/>
    </location>
    <ligand>
        <name>Mg(2+)</name>
        <dbReference type="ChEBI" id="CHEBI:18420"/>
        <label>1</label>
    </ligand>
</feature>
<evidence type="ECO:0000259" key="10">
    <source>
        <dbReference type="PROSITE" id="PS50862"/>
    </source>
</evidence>
<dbReference type="PANTHER" id="PTHR42918">
    <property type="entry name" value="LYSYL-TRNA SYNTHETASE"/>
    <property type="match status" value="1"/>
</dbReference>
<evidence type="ECO:0000256" key="9">
    <source>
        <dbReference type="RuleBase" id="RU000336"/>
    </source>
</evidence>
<reference evidence="11 12" key="1">
    <citation type="submission" date="2023-12" db="EMBL/GenBank/DDBJ databases">
        <title>Novel species of the genus Arcicella isolated from rivers.</title>
        <authorList>
            <person name="Lu H."/>
        </authorList>
    </citation>
    <scope>NUCLEOTIDE SEQUENCE [LARGE SCALE GENOMIC DNA]</scope>
    <source>
        <strain evidence="11 12">DC2W</strain>
    </source>
</reference>
<dbReference type="CDD" id="cd00775">
    <property type="entry name" value="LysRS_core"/>
    <property type="match status" value="1"/>
</dbReference>
<dbReference type="EMBL" id="JAYGIL010000004">
    <property type="protein sequence ID" value="MEA5402102.1"/>
    <property type="molecule type" value="Genomic_DNA"/>
</dbReference>
<evidence type="ECO:0000256" key="3">
    <source>
        <dbReference type="ARBA" id="ARBA00022723"/>
    </source>
</evidence>
<comment type="subcellular location">
    <subcellularLocation>
        <location evidence="8">Cytoplasm</location>
    </subcellularLocation>
</comment>
<dbReference type="PANTHER" id="PTHR42918:SF15">
    <property type="entry name" value="LYSINE--TRNA LIGASE, CHLOROPLASTIC_MITOCHONDRIAL"/>
    <property type="match status" value="1"/>
</dbReference>
<dbReference type="InterPro" id="IPR044136">
    <property type="entry name" value="Lys-tRNA-ligase_II_N"/>
</dbReference>
<keyword evidence="5 8" id="KW-0067">ATP-binding</keyword>
<sequence>MNITKLTVDSAFEILKEMVTNDGLRKHCLAVARVMEAVAKANNEDESKFFIAGILHDSDWELWPEKHPQVIVDKLNNLGENEIAYAISSHGTEFNVEQKSLMDRSLIAADEITGLIMAVSKLRPDGLSSLTTSSVIKKFRDTKFAAGVSRNEINMAMKILGVKLEPWIQFIIDSLKPFSEELGLPKVETNLNNAVFPEMIKAVSNESGDSKTIKKRLSDEQIIRIQKRENLNNLGIDPYPGSTYPVDTYSVDVLASHKSIGEDVCMAGRLMSIRNQGKVCFAELQDSKGKLQLYFSKDILEDDYKIFKTLIDRGDFIGVVGKIFLTKTNELTIEVKKFTCITKALRPLPSVKSAKNNLGENEIFDSFSDPELRFRQRYVDLIINPHVREIFIKRTRIVDIIRTLWNSKGWYEAQTPILQAIYGGASARPFITHHNALDMPMYLRIANELYLKRLLVGGFEGVYEFSVDFRNEGMDKTHNPEFQQVELYVSYKDYNWMMDLVEETIEKVCMEINCTTEIEIWGNQVSFKKPWRRVSIRDLIFEKNEIDIYQHNEQSLREEIIKKGVPIEGIQGIIGKGKLIDELFSETVEKFLIQPTFVTDYPVELSPLAKRNPHDYSLTHRFEAYCVGKEFANAFSELNDPIDQRERFEEQLRLATRGDKEAMNEMDEDFLRALEYGMPSAAGLGLGIDRLTMLMTNQSSIQEVILFPMMRPEN</sequence>
<dbReference type="Proteomes" id="UP001303899">
    <property type="component" value="Unassembled WGS sequence"/>
</dbReference>
<dbReference type="PROSITE" id="PS50862">
    <property type="entry name" value="AA_TRNA_LIGASE_II"/>
    <property type="match status" value="1"/>
</dbReference>
<dbReference type="InterPro" id="IPR006195">
    <property type="entry name" value="aa-tRNA-synth_II"/>
</dbReference>
<dbReference type="InterPro" id="IPR004364">
    <property type="entry name" value="Aa-tRNA-synt_II"/>
</dbReference>
<dbReference type="CDD" id="cd04322">
    <property type="entry name" value="LysRS_N"/>
    <property type="match status" value="1"/>
</dbReference>
<evidence type="ECO:0000256" key="1">
    <source>
        <dbReference type="ARBA" id="ARBA00008226"/>
    </source>
</evidence>
<feature type="domain" description="Aminoacyl-transfer RNA synthetases class-II family profile" evidence="10">
    <location>
        <begin position="394"/>
        <end position="712"/>
    </location>
</feature>
<evidence type="ECO:0000256" key="7">
    <source>
        <dbReference type="ARBA" id="ARBA00048573"/>
    </source>
</evidence>
<dbReference type="NCBIfam" id="TIGR00499">
    <property type="entry name" value="lysS_bact"/>
    <property type="match status" value="1"/>
</dbReference>
<evidence type="ECO:0000256" key="2">
    <source>
        <dbReference type="ARBA" id="ARBA00022598"/>
    </source>
</evidence>
<protein>
    <recommendedName>
        <fullName evidence="8">Lysine--tRNA ligase</fullName>
        <ecNumber evidence="8">6.1.1.6</ecNumber>
    </recommendedName>
    <alternativeName>
        <fullName evidence="8">Lysyl-tRNA synthetase</fullName>
        <shortName evidence="8">LysRS</shortName>
    </alternativeName>
</protein>
<comment type="similarity">
    <text evidence="1 8">Belongs to the class-II aminoacyl-tRNA synthetase family.</text>
</comment>
<dbReference type="EC" id="6.1.1.6" evidence="8"/>
<comment type="catalytic activity">
    <reaction evidence="7 8 9">
        <text>tRNA(Lys) + L-lysine + ATP = L-lysyl-tRNA(Lys) + AMP + diphosphate</text>
        <dbReference type="Rhea" id="RHEA:20792"/>
        <dbReference type="Rhea" id="RHEA-COMP:9696"/>
        <dbReference type="Rhea" id="RHEA-COMP:9697"/>
        <dbReference type="ChEBI" id="CHEBI:30616"/>
        <dbReference type="ChEBI" id="CHEBI:32551"/>
        <dbReference type="ChEBI" id="CHEBI:33019"/>
        <dbReference type="ChEBI" id="CHEBI:78442"/>
        <dbReference type="ChEBI" id="CHEBI:78529"/>
        <dbReference type="ChEBI" id="CHEBI:456215"/>
        <dbReference type="EC" id="6.1.1.6"/>
    </reaction>
</comment>
<feature type="binding site" evidence="8">
    <location>
        <position position="630"/>
    </location>
    <ligand>
        <name>Mg(2+)</name>
        <dbReference type="ChEBI" id="CHEBI:18420"/>
        <label>2</label>
    </ligand>
</feature>
<evidence type="ECO:0000313" key="12">
    <source>
        <dbReference type="Proteomes" id="UP001303899"/>
    </source>
</evidence>
<evidence type="ECO:0000256" key="6">
    <source>
        <dbReference type="ARBA" id="ARBA00023146"/>
    </source>
</evidence>
<dbReference type="SUPFAM" id="SSF50249">
    <property type="entry name" value="Nucleic acid-binding proteins"/>
    <property type="match status" value="1"/>
</dbReference>
<organism evidence="11 12">
    <name type="scientific">Arcicella gelida</name>
    <dbReference type="NCBI Taxonomy" id="2984195"/>
    <lineage>
        <taxon>Bacteria</taxon>
        <taxon>Pseudomonadati</taxon>
        <taxon>Bacteroidota</taxon>
        <taxon>Cytophagia</taxon>
        <taxon>Cytophagales</taxon>
        <taxon>Flectobacillaceae</taxon>
        <taxon>Arcicella</taxon>
    </lineage>
</organism>
<keyword evidence="12" id="KW-1185">Reference proteome</keyword>
<dbReference type="Gene3D" id="1.10.3210.10">
    <property type="entry name" value="Hypothetical protein af1432"/>
    <property type="match status" value="1"/>
</dbReference>
<keyword evidence="8 9" id="KW-0460">Magnesium</keyword>
<dbReference type="Pfam" id="PF01336">
    <property type="entry name" value="tRNA_anti-codon"/>
    <property type="match status" value="1"/>
</dbReference>